<evidence type="ECO:0000313" key="3">
    <source>
        <dbReference type="EMBL" id="MBW4467093.1"/>
    </source>
</evidence>
<keyword evidence="1" id="KW-0472">Membrane</keyword>
<dbReference type="AlphaFoldDB" id="A0A951PCZ9"/>
<keyword evidence="1" id="KW-1133">Transmembrane helix</keyword>
<keyword evidence="1" id="KW-0812">Transmembrane</keyword>
<gene>
    <name evidence="3" type="ORF">KME07_16835</name>
</gene>
<name>A0A951PCZ9_9CYAN</name>
<feature type="chain" id="PRO_5036980606" evidence="2">
    <location>
        <begin position="33"/>
        <end position="138"/>
    </location>
</feature>
<dbReference type="EMBL" id="JAHHHV010000073">
    <property type="protein sequence ID" value="MBW4467093.1"/>
    <property type="molecule type" value="Genomic_DNA"/>
</dbReference>
<accession>A0A951PCZ9</accession>
<reference evidence="3" key="2">
    <citation type="journal article" date="2022" name="Microbiol. Resour. Announc.">
        <title>Metagenome Sequencing to Explore Phylogenomics of Terrestrial Cyanobacteria.</title>
        <authorList>
            <person name="Ward R.D."/>
            <person name="Stajich J.E."/>
            <person name="Johansen J.R."/>
            <person name="Huntemann M."/>
            <person name="Clum A."/>
            <person name="Foster B."/>
            <person name="Foster B."/>
            <person name="Roux S."/>
            <person name="Palaniappan K."/>
            <person name="Varghese N."/>
            <person name="Mukherjee S."/>
            <person name="Reddy T.B.K."/>
            <person name="Daum C."/>
            <person name="Copeland A."/>
            <person name="Chen I.A."/>
            <person name="Ivanova N.N."/>
            <person name="Kyrpides N.C."/>
            <person name="Shapiro N."/>
            <person name="Eloe-Fadrosh E.A."/>
            <person name="Pietrasiak N."/>
        </authorList>
    </citation>
    <scope>NUCLEOTIDE SEQUENCE</scope>
    <source>
        <strain evidence="3">GSE-TBD4-15B</strain>
    </source>
</reference>
<protein>
    <submittedName>
        <fullName evidence="3">Uncharacterized protein</fullName>
    </submittedName>
</protein>
<sequence length="138" mass="14922">MSKSKSKLFQLSLALGATFGILSTAMPRPAMAAEPNAAGDSTHAAQTIAGLAIVGAGAGVIAYSAKRAYLPQSAKQSSGQSSGQVNSRLQKKLLRQLHNDRNAAHRLLTHVQQTHPDRSPNWVIEKVIYDLERDRNRH</sequence>
<proteinExistence type="predicted"/>
<organism evidence="3 4">
    <name type="scientific">Pegethrix bostrychoides GSE-TBD4-15B</name>
    <dbReference type="NCBI Taxonomy" id="2839662"/>
    <lineage>
        <taxon>Bacteria</taxon>
        <taxon>Bacillati</taxon>
        <taxon>Cyanobacteriota</taxon>
        <taxon>Cyanophyceae</taxon>
        <taxon>Oculatellales</taxon>
        <taxon>Oculatellaceae</taxon>
        <taxon>Pegethrix</taxon>
    </lineage>
</organism>
<keyword evidence="2" id="KW-0732">Signal</keyword>
<evidence type="ECO:0000256" key="1">
    <source>
        <dbReference type="SAM" id="Phobius"/>
    </source>
</evidence>
<evidence type="ECO:0000256" key="2">
    <source>
        <dbReference type="SAM" id="SignalP"/>
    </source>
</evidence>
<comment type="caution">
    <text evidence="3">The sequence shown here is derived from an EMBL/GenBank/DDBJ whole genome shotgun (WGS) entry which is preliminary data.</text>
</comment>
<feature type="signal peptide" evidence="2">
    <location>
        <begin position="1"/>
        <end position="32"/>
    </location>
</feature>
<feature type="transmembrane region" description="Helical" evidence="1">
    <location>
        <begin position="48"/>
        <end position="65"/>
    </location>
</feature>
<evidence type="ECO:0000313" key="4">
    <source>
        <dbReference type="Proteomes" id="UP000707356"/>
    </source>
</evidence>
<dbReference type="Proteomes" id="UP000707356">
    <property type="component" value="Unassembled WGS sequence"/>
</dbReference>
<reference evidence="3" key="1">
    <citation type="submission" date="2021-05" db="EMBL/GenBank/DDBJ databases">
        <authorList>
            <person name="Pietrasiak N."/>
            <person name="Ward R."/>
            <person name="Stajich J.E."/>
            <person name="Kurbessoian T."/>
        </authorList>
    </citation>
    <scope>NUCLEOTIDE SEQUENCE</scope>
    <source>
        <strain evidence="3">GSE-TBD4-15B</strain>
    </source>
</reference>